<keyword evidence="2" id="KW-1185">Reference proteome</keyword>
<protein>
    <submittedName>
        <fullName evidence="1">Uncharacterized protein</fullName>
    </submittedName>
</protein>
<evidence type="ECO:0000313" key="2">
    <source>
        <dbReference type="Proteomes" id="UP000198984"/>
    </source>
</evidence>
<proteinExistence type="predicted"/>
<gene>
    <name evidence="1" type="ORF">SAMN04488505_102982</name>
</gene>
<evidence type="ECO:0000313" key="1">
    <source>
        <dbReference type="EMBL" id="SEL73800.1"/>
    </source>
</evidence>
<dbReference type="RefSeq" id="WP_089911218.1">
    <property type="nucleotide sequence ID" value="NZ_FOBB01000002.1"/>
</dbReference>
<sequence>MHPGKQPPFSTIDYVTVGKMMDTIRPPYTIDVSHGAKRVVMNAQVELFDYINGGDCRFCAIGRASKMVRDSVLLDKIDNALNHFDRVMVTFGHGHAIALSPALQQVVNRH</sequence>
<dbReference type="STRING" id="573321.SAMN04488505_102982"/>
<reference evidence="1 2" key="1">
    <citation type="submission" date="2016-10" db="EMBL/GenBank/DDBJ databases">
        <authorList>
            <person name="de Groot N.N."/>
        </authorList>
    </citation>
    <scope>NUCLEOTIDE SEQUENCE [LARGE SCALE GENOMIC DNA]</scope>
    <source>
        <strain evidence="1 2">DSM 21039</strain>
    </source>
</reference>
<dbReference type="AlphaFoldDB" id="A0A1H7SMC5"/>
<dbReference type="OrthoDB" id="644156at2"/>
<dbReference type="EMBL" id="FOBB01000002">
    <property type="protein sequence ID" value="SEL73800.1"/>
    <property type="molecule type" value="Genomic_DNA"/>
</dbReference>
<name>A0A1H7SMC5_9BACT</name>
<dbReference type="Proteomes" id="UP000198984">
    <property type="component" value="Unassembled WGS sequence"/>
</dbReference>
<organism evidence="1 2">
    <name type="scientific">Chitinophaga rupis</name>
    <dbReference type="NCBI Taxonomy" id="573321"/>
    <lineage>
        <taxon>Bacteria</taxon>
        <taxon>Pseudomonadati</taxon>
        <taxon>Bacteroidota</taxon>
        <taxon>Chitinophagia</taxon>
        <taxon>Chitinophagales</taxon>
        <taxon>Chitinophagaceae</taxon>
        <taxon>Chitinophaga</taxon>
    </lineage>
</organism>
<accession>A0A1H7SMC5</accession>